<name>A0A9D4INX7_DREPO</name>
<reference evidence="1" key="2">
    <citation type="submission" date="2020-11" db="EMBL/GenBank/DDBJ databases">
        <authorList>
            <person name="McCartney M.A."/>
            <person name="Auch B."/>
            <person name="Kono T."/>
            <person name="Mallez S."/>
            <person name="Becker A."/>
            <person name="Gohl D.M."/>
            <person name="Silverstein K.A.T."/>
            <person name="Koren S."/>
            <person name="Bechman K.B."/>
            <person name="Herman A."/>
            <person name="Abrahante J.E."/>
            <person name="Garbe J."/>
        </authorList>
    </citation>
    <scope>NUCLEOTIDE SEQUENCE</scope>
    <source>
        <strain evidence="1">Duluth1</strain>
        <tissue evidence="1">Whole animal</tissue>
    </source>
</reference>
<keyword evidence="2" id="KW-1185">Reference proteome</keyword>
<dbReference type="Proteomes" id="UP000828390">
    <property type="component" value="Unassembled WGS sequence"/>
</dbReference>
<reference evidence="1" key="1">
    <citation type="journal article" date="2019" name="bioRxiv">
        <title>The Genome of the Zebra Mussel, Dreissena polymorpha: A Resource for Invasive Species Research.</title>
        <authorList>
            <person name="McCartney M.A."/>
            <person name="Auch B."/>
            <person name="Kono T."/>
            <person name="Mallez S."/>
            <person name="Zhang Y."/>
            <person name="Obille A."/>
            <person name="Becker A."/>
            <person name="Abrahante J.E."/>
            <person name="Garbe J."/>
            <person name="Badalamenti J.P."/>
            <person name="Herman A."/>
            <person name="Mangelson H."/>
            <person name="Liachko I."/>
            <person name="Sullivan S."/>
            <person name="Sone E.D."/>
            <person name="Koren S."/>
            <person name="Silverstein K.A.T."/>
            <person name="Beckman K.B."/>
            <person name="Gohl D.M."/>
        </authorList>
    </citation>
    <scope>NUCLEOTIDE SEQUENCE</scope>
    <source>
        <strain evidence="1">Duluth1</strain>
        <tissue evidence="1">Whole animal</tissue>
    </source>
</reference>
<proteinExistence type="predicted"/>
<evidence type="ECO:0000313" key="1">
    <source>
        <dbReference type="EMBL" id="KAH3779707.1"/>
    </source>
</evidence>
<accession>A0A9D4INX7</accession>
<protein>
    <submittedName>
        <fullName evidence="1">Uncharacterized protein</fullName>
    </submittedName>
</protein>
<dbReference type="AlphaFoldDB" id="A0A9D4INX7"/>
<dbReference type="EMBL" id="JAIWYP010000008">
    <property type="protein sequence ID" value="KAH3779707.1"/>
    <property type="molecule type" value="Genomic_DNA"/>
</dbReference>
<organism evidence="1 2">
    <name type="scientific">Dreissena polymorpha</name>
    <name type="common">Zebra mussel</name>
    <name type="synonym">Mytilus polymorpha</name>
    <dbReference type="NCBI Taxonomy" id="45954"/>
    <lineage>
        <taxon>Eukaryota</taxon>
        <taxon>Metazoa</taxon>
        <taxon>Spiralia</taxon>
        <taxon>Lophotrochozoa</taxon>
        <taxon>Mollusca</taxon>
        <taxon>Bivalvia</taxon>
        <taxon>Autobranchia</taxon>
        <taxon>Heteroconchia</taxon>
        <taxon>Euheterodonta</taxon>
        <taxon>Imparidentia</taxon>
        <taxon>Neoheterodontei</taxon>
        <taxon>Myida</taxon>
        <taxon>Dreissenoidea</taxon>
        <taxon>Dreissenidae</taxon>
        <taxon>Dreissena</taxon>
    </lineage>
</organism>
<gene>
    <name evidence="1" type="ORF">DPMN_157513</name>
</gene>
<comment type="caution">
    <text evidence="1">The sequence shown here is derived from an EMBL/GenBank/DDBJ whole genome shotgun (WGS) entry which is preliminary data.</text>
</comment>
<evidence type="ECO:0000313" key="2">
    <source>
        <dbReference type="Proteomes" id="UP000828390"/>
    </source>
</evidence>
<sequence>MKDAQVNSTNGYVKQDVEKKQEIQSKQGTKVSVLPKYTFLGSKGVASWKIVSGNETNGHRLNVAWDATKRRRLAVCLQEYPGYDRLYTFEELSLLQGTVIINFVEGTKNEVNATRGNISVVASTEMMMSNEERSDRENNWLVNVVVRELDHYSGDMKNEKNAVLKAVV</sequence>